<organism evidence="3 4">
    <name type="scientific">Thermoflexibacter ruber</name>
    <dbReference type="NCBI Taxonomy" id="1003"/>
    <lineage>
        <taxon>Bacteria</taxon>
        <taxon>Pseudomonadati</taxon>
        <taxon>Bacteroidota</taxon>
        <taxon>Cytophagia</taxon>
        <taxon>Cytophagales</taxon>
        <taxon>Thermoflexibacteraceae</taxon>
        <taxon>Thermoflexibacter</taxon>
    </lineage>
</organism>
<dbReference type="PANTHER" id="PTHR40111:SF1">
    <property type="entry name" value="CEPHALOSPORIN-C DEACETYLASE"/>
    <property type="match status" value="1"/>
</dbReference>
<reference evidence="4" key="1">
    <citation type="submission" date="2016-10" db="EMBL/GenBank/DDBJ databases">
        <authorList>
            <person name="Varghese N."/>
            <person name="Submissions S."/>
        </authorList>
    </citation>
    <scope>NUCLEOTIDE SEQUENCE [LARGE SCALE GENOMIC DNA]</scope>
    <source>
        <strain>GEY</strain>
        <strain evidence="4">DSM 9560</strain>
    </source>
</reference>
<evidence type="ECO:0000259" key="2">
    <source>
        <dbReference type="Pfam" id="PF05448"/>
    </source>
</evidence>
<dbReference type="RefSeq" id="WP_091546040.1">
    <property type="nucleotide sequence ID" value="NZ_FONY01000022.1"/>
</dbReference>
<dbReference type="STRING" id="1003.SAMN04488541_102225"/>
<dbReference type="InterPro" id="IPR039069">
    <property type="entry name" value="CE7"/>
</dbReference>
<protein>
    <submittedName>
        <fullName evidence="3">Acetyl xylan esterase (AXE1)</fullName>
    </submittedName>
</protein>
<name>A0A1I2HA22_9BACT</name>
<dbReference type="OrthoDB" id="3668964at2"/>
<dbReference type="Gene3D" id="3.40.50.1820">
    <property type="entry name" value="alpha/beta hydrolase"/>
    <property type="match status" value="1"/>
</dbReference>
<keyword evidence="4" id="KW-1185">Reference proteome</keyword>
<evidence type="ECO:0000313" key="3">
    <source>
        <dbReference type="EMBL" id="SFF25586.1"/>
    </source>
</evidence>
<evidence type="ECO:0000313" key="4">
    <source>
        <dbReference type="Proteomes" id="UP000199513"/>
    </source>
</evidence>
<feature type="active site" description="Nucleophile" evidence="1">
    <location>
        <position position="313"/>
    </location>
</feature>
<gene>
    <name evidence="3" type="ORF">SAMN04488541_102225</name>
</gene>
<feature type="active site" description="Charge relay system" evidence="1">
    <location>
        <position position="429"/>
    </location>
</feature>
<feature type="active site" description="Charge relay system" evidence="1">
    <location>
        <position position="399"/>
    </location>
</feature>
<sequence length="450" mass="51068">MIKLLKKHNLFYFISYSTRTFVWLLCLLTFPNLYAQEEASLEFPAESNGIFAEGKPIEVIFYLKNPTQRKISGQLICQFSTLQQQNLSNEVKPIEVYPKDLQALVFSFQPSKAGFYKITVKLESTQSKLNVNSLVAGYAIDQMQVNKSGKPDFDTFWQKTRQELAQVAPNFRLTKKTELSTAQYDIYLVEMQSLDNMTIRGIYRTPKNKRNVPAILQLPSLGGGFTNPKSLDEQPLYGVPLDFAVLSLNIRGHGNSKDHLNVGKDVFTYITHNLHDKNKYVYRGAVADAIRGLDFLSQRLEIDKERIAIEGASQGGGLSLIVAALDNRVKLCAADVPFLCDIENLTTQTGWVKNEIEKYIKKNKNLSYHQALNNLSYFDTKNFAPMIKIPVLMSTGLQDNTCPPATNFATFNQIKSTFKQYCVYPYGKHGGGGVEHRKLKFNWIRSWFGM</sequence>
<evidence type="ECO:0000256" key="1">
    <source>
        <dbReference type="PIRSR" id="PIRSR639069-1"/>
    </source>
</evidence>
<accession>A0A1I2HA22</accession>
<dbReference type="EMBL" id="FONY01000022">
    <property type="protein sequence ID" value="SFF25586.1"/>
    <property type="molecule type" value="Genomic_DNA"/>
</dbReference>
<dbReference type="GO" id="GO:0005976">
    <property type="term" value="P:polysaccharide metabolic process"/>
    <property type="evidence" value="ECO:0007669"/>
    <property type="project" value="TreeGrafter"/>
</dbReference>
<dbReference type="InterPro" id="IPR029058">
    <property type="entry name" value="AB_hydrolase_fold"/>
</dbReference>
<dbReference type="SUPFAM" id="SSF53474">
    <property type="entry name" value="alpha/beta-Hydrolases"/>
    <property type="match status" value="1"/>
</dbReference>
<dbReference type="AlphaFoldDB" id="A0A1I2HA22"/>
<dbReference type="Proteomes" id="UP000199513">
    <property type="component" value="Unassembled WGS sequence"/>
</dbReference>
<dbReference type="GO" id="GO:0052689">
    <property type="term" value="F:carboxylic ester hydrolase activity"/>
    <property type="evidence" value="ECO:0007669"/>
    <property type="project" value="TreeGrafter"/>
</dbReference>
<dbReference type="Pfam" id="PF05448">
    <property type="entry name" value="AXE1"/>
    <property type="match status" value="1"/>
</dbReference>
<dbReference type="PANTHER" id="PTHR40111">
    <property type="entry name" value="CEPHALOSPORIN-C DEACETYLASE"/>
    <property type="match status" value="1"/>
</dbReference>
<proteinExistence type="predicted"/>
<dbReference type="InterPro" id="IPR008391">
    <property type="entry name" value="AXE1_dom"/>
</dbReference>
<feature type="domain" description="Acetyl xylan esterase" evidence="2">
    <location>
        <begin position="147"/>
        <end position="444"/>
    </location>
</feature>